<feature type="non-terminal residue" evidence="3">
    <location>
        <position position="1"/>
    </location>
</feature>
<dbReference type="Proteomes" id="UP000245489">
    <property type="component" value="Unassembled WGS sequence"/>
</dbReference>
<organism evidence="3 4">
    <name type="scientific">Arcicella aurantiaca</name>
    <dbReference type="NCBI Taxonomy" id="591202"/>
    <lineage>
        <taxon>Bacteria</taxon>
        <taxon>Pseudomonadati</taxon>
        <taxon>Bacteroidota</taxon>
        <taxon>Cytophagia</taxon>
        <taxon>Cytophagales</taxon>
        <taxon>Flectobacillaceae</taxon>
        <taxon>Arcicella</taxon>
    </lineage>
</organism>
<dbReference type="Pfam" id="PF13612">
    <property type="entry name" value="DDE_Tnp_1_3"/>
    <property type="match status" value="1"/>
</dbReference>
<evidence type="ECO:0000313" key="4">
    <source>
        <dbReference type="Proteomes" id="UP000245489"/>
    </source>
</evidence>
<dbReference type="AlphaFoldDB" id="A0A316E9I9"/>
<name>A0A316E9I9_9BACT</name>
<feature type="domain" description="Transposase DDE" evidence="1">
    <location>
        <begin position="5"/>
        <end position="58"/>
    </location>
</feature>
<dbReference type="OrthoDB" id="834757at2"/>
<reference evidence="3 4" key="1">
    <citation type="submission" date="2018-05" db="EMBL/GenBank/DDBJ databases">
        <title>Genomic Encyclopedia of Archaeal and Bacterial Type Strains, Phase II (KMG-II): from individual species to whole genera.</title>
        <authorList>
            <person name="Goeker M."/>
        </authorList>
    </citation>
    <scope>NUCLEOTIDE SEQUENCE [LARGE SCALE GENOMIC DNA]</scope>
    <source>
        <strain evidence="3 4">DSM 22214</strain>
    </source>
</reference>
<evidence type="ECO:0000313" key="3">
    <source>
        <dbReference type="EMBL" id="PWK26639.1"/>
    </source>
</evidence>
<dbReference type="RefSeq" id="WP_146199140.1">
    <property type="nucleotide sequence ID" value="NZ_QGGO01000010.1"/>
</dbReference>
<accession>A0A316E9I9</accession>
<protein>
    <submittedName>
        <fullName evidence="3">DDE family transposase</fullName>
    </submittedName>
</protein>
<gene>
    <name evidence="3" type="ORF">LV89_02148</name>
    <name evidence="2" type="ORF">LV89_04251</name>
</gene>
<dbReference type="InterPro" id="IPR025668">
    <property type="entry name" value="Tnp_DDE_dom"/>
</dbReference>
<proteinExistence type="predicted"/>
<dbReference type="EMBL" id="QGGO01000010">
    <property type="protein sequence ID" value="PWK26639.1"/>
    <property type="molecule type" value="Genomic_DNA"/>
</dbReference>
<comment type="caution">
    <text evidence="3">The sequence shown here is derived from an EMBL/GenBank/DDBJ whole genome shotgun (WGS) entry which is preliminary data.</text>
</comment>
<evidence type="ECO:0000313" key="2">
    <source>
        <dbReference type="EMBL" id="PWK18100.1"/>
    </source>
</evidence>
<keyword evidence="4" id="KW-1185">Reference proteome</keyword>
<sequence>FFKLRDLELITKTRDNMKEVQEKLTPLKAYYLKHRGLVETVFDLLKNICNLEHSRHRSSKNFMVNFTSALIAYTYFESFPSFPNYTEKVRSDEKYEIVLI</sequence>
<dbReference type="EMBL" id="QGGO01000032">
    <property type="protein sequence ID" value="PWK18100.1"/>
    <property type="molecule type" value="Genomic_DNA"/>
</dbReference>
<evidence type="ECO:0000259" key="1">
    <source>
        <dbReference type="Pfam" id="PF13612"/>
    </source>
</evidence>